<evidence type="ECO:0000313" key="2">
    <source>
        <dbReference type="Proteomes" id="UP000248817"/>
    </source>
</evidence>
<feature type="non-terminal residue" evidence="1">
    <location>
        <position position="51"/>
    </location>
</feature>
<accession>A0A2V5IEW8</accession>
<gene>
    <name evidence="1" type="ORF">BP00DRAFT_305350</name>
</gene>
<dbReference type="EMBL" id="KZ825481">
    <property type="protein sequence ID" value="PYI33762.1"/>
    <property type="molecule type" value="Genomic_DNA"/>
</dbReference>
<proteinExistence type="predicted"/>
<organism evidence="1 2">
    <name type="scientific">Aspergillus indologenus CBS 114.80</name>
    <dbReference type="NCBI Taxonomy" id="1450541"/>
    <lineage>
        <taxon>Eukaryota</taxon>
        <taxon>Fungi</taxon>
        <taxon>Dikarya</taxon>
        <taxon>Ascomycota</taxon>
        <taxon>Pezizomycotina</taxon>
        <taxon>Eurotiomycetes</taxon>
        <taxon>Eurotiomycetidae</taxon>
        <taxon>Eurotiales</taxon>
        <taxon>Aspergillaceae</taxon>
        <taxon>Aspergillus</taxon>
        <taxon>Aspergillus subgen. Circumdati</taxon>
    </lineage>
</organism>
<feature type="non-terminal residue" evidence="1">
    <location>
        <position position="1"/>
    </location>
</feature>
<dbReference type="Proteomes" id="UP000248817">
    <property type="component" value="Unassembled WGS sequence"/>
</dbReference>
<dbReference type="AlphaFoldDB" id="A0A2V5IEW8"/>
<protein>
    <submittedName>
        <fullName evidence="1">Uncharacterized protein</fullName>
    </submittedName>
</protein>
<keyword evidence="2" id="KW-1185">Reference proteome</keyword>
<name>A0A2V5IEW8_9EURO</name>
<reference evidence="1 2" key="1">
    <citation type="submission" date="2018-02" db="EMBL/GenBank/DDBJ databases">
        <title>The genomes of Aspergillus section Nigri reveals drivers in fungal speciation.</title>
        <authorList>
            <consortium name="DOE Joint Genome Institute"/>
            <person name="Vesth T.C."/>
            <person name="Nybo J."/>
            <person name="Theobald S."/>
            <person name="Brandl J."/>
            <person name="Frisvad J.C."/>
            <person name="Nielsen K.F."/>
            <person name="Lyhne E.K."/>
            <person name="Kogle M.E."/>
            <person name="Kuo A."/>
            <person name="Riley R."/>
            <person name="Clum A."/>
            <person name="Nolan M."/>
            <person name="Lipzen A."/>
            <person name="Salamov A."/>
            <person name="Henrissat B."/>
            <person name="Wiebenga A."/>
            <person name="De vries R.P."/>
            <person name="Grigoriev I.V."/>
            <person name="Mortensen U.H."/>
            <person name="Andersen M.R."/>
            <person name="Baker S.E."/>
        </authorList>
    </citation>
    <scope>NUCLEOTIDE SEQUENCE [LARGE SCALE GENOMIC DNA]</scope>
    <source>
        <strain evidence="1 2">CBS 114.80</strain>
    </source>
</reference>
<evidence type="ECO:0000313" key="1">
    <source>
        <dbReference type="EMBL" id="PYI33762.1"/>
    </source>
</evidence>
<sequence length="51" mass="5549">LVTMEPAPIVEPSPIVTSGRMTTFPPIQQSLPIVTGWPNSTNLRRESTLTS</sequence>